<sequence>MIARKEVDFRNWRTEFIVRGLVRFTLARRSAVKISEFYIQSDLTIKDKVLKIFNVLFLTNVNLTRPQTTKSALRFRKSISQNENYFLWGCSNRHFSGFKLLYRKVYMPIPNLAS</sequence>
<dbReference type="EMBL" id="VUJU01007994">
    <property type="protein sequence ID" value="KAF0737152.1"/>
    <property type="molecule type" value="Genomic_DNA"/>
</dbReference>
<gene>
    <name evidence="1" type="ORF">FWK35_00022887</name>
</gene>
<keyword evidence="2" id="KW-1185">Reference proteome</keyword>
<keyword evidence="1" id="KW-0269">Exonuclease</keyword>
<comment type="caution">
    <text evidence="1">The sequence shown here is derived from an EMBL/GenBank/DDBJ whole genome shotgun (WGS) entry which is preliminary data.</text>
</comment>
<feature type="non-terminal residue" evidence="1">
    <location>
        <position position="114"/>
    </location>
</feature>
<keyword evidence="1" id="KW-0540">Nuclease</keyword>
<evidence type="ECO:0000313" key="1">
    <source>
        <dbReference type="EMBL" id="KAF0737152.1"/>
    </source>
</evidence>
<protein>
    <submittedName>
        <fullName evidence="1">Endo/exonuclease/phosphatase domain-containing protein</fullName>
    </submittedName>
</protein>
<dbReference type="GO" id="GO:0004527">
    <property type="term" value="F:exonuclease activity"/>
    <property type="evidence" value="ECO:0007669"/>
    <property type="project" value="UniProtKB-KW"/>
</dbReference>
<organism evidence="1 2">
    <name type="scientific">Aphis craccivora</name>
    <name type="common">Cowpea aphid</name>
    <dbReference type="NCBI Taxonomy" id="307492"/>
    <lineage>
        <taxon>Eukaryota</taxon>
        <taxon>Metazoa</taxon>
        <taxon>Ecdysozoa</taxon>
        <taxon>Arthropoda</taxon>
        <taxon>Hexapoda</taxon>
        <taxon>Insecta</taxon>
        <taxon>Pterygota</taxon>
        <taxon>Neoptera</taxon>
        <taxon>Paraneoptera</taxon>
        <taxon>Hemiptera</taxon>
        <taxon>Sternorrhyncha</taxon>
        <taxon>Aphidomorpha</taxon>
        <taxon>Aphidoidea</taxon>
        <taxon>Aphididae</taxon>
        <taxon>Aphidini</taxon>
        <taxon>Aphis</taxon>
        <taxon>Aphis</taxon>
    </lineage>
</organism>
<proteinExistence type="predicted"/>
<reference evidence="1 2" key="1">
    <citation type="submission" date="2019-08" db="EMBL/GenBank/DDBJ databases">
        <title>Whole genome of Aphis craccivora.</title>
        <authorList>
            <person name="Voronova N.V."/>
            <person name="Shulinski R.S."/>
            <person name="Bandarenka Y.V."/>
            <person name="Zhorov D.G."/>
            <person name="Warner D."/>
        </authorList>
    </citation>
    <scope>NUCLEOTIDE SEQUENCE [LARGE SCALE GENOMIC DNA]</scope>
    <source>
        <strain evidence="1">180601</strain>
        <tissue evidence="1">Whole Body</tissue>
    </source>
</reference>
<evidence type="ECO:0000313" key="2">
    <source>
        <dbReference type="Proteomes" id="UP000478052"/>
    </source>
</evidence>
<dbReference type="AlphaFoldDB" id="A0A6G0XAN0"/>
<accession>A0A6G0XAN0</accession>
<name>A0A6G0XAN0_APHCR</name>
<keyword evidence="1" id="KW-0378">Hydrolase</keyword>
<dbReference type="Proteomes" id="UP000478052">
    <property type="component" value="Unassembled WGS sequence"/>
</dbReference>